<dbReference type="RefSeq" id="WP_010959784.1">
    <property type="nucleotide sequence ID" value="NC_002977.6"/>
</dbReference>
<dbReference type="AlphaFoldDB" id="G1UBD4"/>
<proteinExistence type="predicted"/>
<protein>
    <submittedName>
        <fullName evidence="1">Uncharacterized protein</fullName>
    </submittedName>
</protein>
<dbReference type="GeneID" id="88222766"/>
<dbReference type="KEGG" id="mca:MCA0425"/>
<dbReference type="EMBL" id="AE017282">
    <property type="protein sequence ID" value="AAU90408.1"/>
    <property type="molecule type" value="Genomic_DNA"/>
</dbReference>
<reference evidence="1 2" key="1">
    <citation type="journal article" date="2004" name="PLoS Biol.">
        <title>Genomic insights into methanotrophy: the complete genome sequence of Methylococcus capsulatus (Bath).</title>
        <authorList>
            <person name="Ward N.L."/>
            <person name="Larsen O."/>
            <person name="Sakwa J."/>
            <person name="Bruseth L."/>
            <person name="Khouri H.M."/>
            <person name="Durkin A.S."/>
            <person name="Dimitrov G."/>
            <person name="Jiang L."/>
            <person name="Scanlan D."/>
            <person name="Kang K.H."/>
            <person name="Lewis M.R."/>
            <person name="Nelson K.E."/>
            <person name="Methe B.A."/>
            <person name="Wu M."/>
            <person name="Heidelberg J.F."/>
            <person name="Paulsen I.T."/>
            <person name="Fouts D.E."/>
            <person name="Ravel J."/>
            <person name="Tettelin H."/>
            <person name="Ren Q."/>
            <person name="Read T.D."/>
            <person name="DeBoy R.T."/>
            <person name="Seshadri R."/>
            <person name="Salzberg S.L."/>
            <person name="Jensen H.B."/>
            <person name="Birkeland N.K."/>
            <person name="Nelson W.C."/>
            <person name="Dodson R.J."/>
            <person name="Grindhaug S.H."/>
            <person name="Holt I.E."/>
            <person name="Eidhammer I."/>
            <person name="Jonasen I."/>
            <person name="Vanaken S."/>
            <person name="Utterback T.R."/>
            <person name="Feldblyum T.V."/>
            <person name="Fraser C.M."/>
            <person name="Lillehaug J.R."/>
            <person name="Eisen J.A."/>
        </authorList>
    </citation>
    <scope>NUCLEOTIDE SEQUENCE [LARGE SCALE GENOMIC DNA]</scope>
    <source>
        <strain evidence="2">ATCC 33009 / NCIMB 11132 / Bath</strain>
    </source>
</reference>
<dbReference type="Proteomes" id="UP000006821">
    <property type="component" value="Chromosome"/>
</dbReference>
<gene>
    <name evidence="1" type="ordered locus">MCA0425</name>
</gene>
<sequence>MHAKSHRSQLCCSSSPPVAEDAAALPRAPGMPGHPLVQKVLPWLAGAGMGLGHAAVASNCTVPQQGRCSSCGSCIVVVGSLVAWALSRQRGRGAFYEEGRR</sequence>
<accession>G1UBD4</accession>
<evidence type="ECO:0000313" key="2">
    <source>
        <dbReference type="Proteomes" id="UP000006821"/>
    </source>
</evidence>
<dbReference type="HOGENOM" id="CLU_2288192_0_0_6"/>
<name>G1UBD4_METCA</name>
<organism evidence="1 2">
    <name type="scientific">Methylococcus capsulatus (strain ATCC 33009 / NCIMB 11132 / Bath)</name>
    <dbReference type="NCBI Taxonomy" id="243233"/>
    <lineage>
        <taxon>Bacteria</taxon>
        <taxon>Pseudomonadati</taxon>
        <taxon>Pseudomonadota</taxon>
        <taxon>Gammaproteobacteria</taxon>
        <taxon>Methylococcales</taxon>
        <taxon>Methylococcaceae</taxon>
        <taxon>Methylococcus</taxon>
    </lineage>
</organism>
<dbReference type="STRING" id="243233.MCA0425"/>
<evidence type="ECO:0000313" key="1">
    <source>
        <dbReference type="EMBL" id="AAU90408.1"/>
    </source>
</evidence>